<sequence>MPSSRHLQRTETSSDEISDENERLIGQLLGPSAGERLVNWQQNNLARWTDQHFQNQAAREAEQQARRPQEQETAPIYNLVTVLADATAANGPEDEDQEVTVVSPSPTTTRTAHNYQEYMAQRDDDWRARAEAMTGARFREMVAANSEDRARWGTDLWGTTAEDSNDDAVEGRQEFDDSSSDGSLFVEVVIRLFGLLVARFVWTQNWG</sequence>
<evidence type="ECO:0000313" key="2">
    <source>
        <dbReference type="EMBL" id="ETN37806.1"/>
    </source>
</evidence>
<reference evidence="2 3" key="1">
    <citation type="submission" date="2013-03" db="EMBL/GenBank/DDBJ databases">
        <title>The Genome Sequence of Phialophora europaea CBS 101466.</title>
        <authorList>
            <consortium name="The Broad Institute Genomics Platform"/>
            <person name="Cuomo C."/>
            <person name="de Hoog S."/>
            <person name="Gorbushina A."/>
            <person name="Walker B."/>
            <person name="Young S.K."/>
            <person name="Zeng Q."/>
            <person name="Gargeya S."/>
            <person name="Fitzgerald M."/>
            <person name="Haas B."/>
            <person name="Abouelleil A."/>
            <person name="Allen A.W."/>
            <person name="Alvarado L."/>
            <person name="Arachchi H.M."/>
            <person name="Berlin A.M."/>
            <person name="Chapman S.B."/>
            <person name="Gainer-Dewar J."/>
            <person name="Goldberg J."/>
            <person name="Griggs A."/>
            <person name="Gujja S."/>
            <person name="Hansen M."/>
            <person name="Howarth C."/>
            <person name="Imamovic A."/>
            <person name="Ireland A."/>
            <person name="Larimer J."/>
            <person name="McCowan C."/>
            <person name="Murphy C."/>
            <person name="Pearson M."/>
            <person name="Poon T.W."/>
            <person name="Priest M."/>
            <person name="Roberts A."/>
            <person name="Saif S."/>
            <person name="Shea T."/>
            <person name="Sisk P."/>
            <person name="Sykes S."/>
            <person name="Wortman J."/>
            <person name="Nusbaum C."/>
            <person name="Birren B."/>
        </authorList>
    </citation>
    <scope>NUCLEOTIDE SEQUENCE [LARGE SCALE GENOMIC DNA]</scope>
    <source>
        <strain evidence="2 3">CBS 101466</strain>
    </source>
</reference>
<dbReference type="VEuPathDB" id="FungiDB:HMPREF1541_07429"/>
<feature type="compositionally biased region" description="Low complexity" evidence="1">
    <location>
        <begin position="99"/>
        <end position="109"/>
    </location>
</feature>
<dbReference type="AlphaFoldDB" id="W2RMS5"/>
<dbReference type="InParanoid" id="W2RMS5"/>
<protein>
    <submittedName>
        <fullName evidence="2">Uncharacterized protein</fullName>
    </submittedName>
</protein>
<organism evidence="2 3">
    <name type="scientific">Cyphellophora europaea (strain CBS 101466)</name>
    <name type="common">Phialophora europaea</name>
    <dbReference type="NCBI Taxonomy" id="1220924"/>
    <lineage>
        <taxon>Eukaryota</taxon>
        <taxon>Fungi</taxon>
        <taxon>Dikarya</taxon>
        <taxon>Ascomycota</taxon>
        <taxon>Pezizomycotina</taxon>
        <taxon>Eurotiomycetes</taxon>
        <taxon>Chaetothyriomycetidae</taxon>
        <taxon>Chaetothyriales</taxon>
        <taxon>Cyphellophoraceae</taxon>
        <taxon>Cyphellophora</taxon>
    </lineage>
</organism>
<dbReference type="Proteomes" id="UP000030752">
    <property type="component" value="Unassembled WGS sequence"/>
</dbReference>
<evidence type="ECO:0000313" key="3">
    <source>
        <dbReference type="Proteomes" id="UP000030752"/>
    </source>
</evidence>
<gene>
    <name evidence="2" type="ORF">HMPREF1541_07429</name>
</gene>
<keyword evidence="3" id="KW-1185">Reference proteome</keyword>
<dbReference type="EMBL" id="KB822723">
    <property type="protein sequence ID" value="ETN37806.1"/>
    <property type="molecule type" value="Genomic_DNA"/>
</dbReference>
<dbReference type="GeneID" id="19974768"/>
<feature type="region of interest" description="Disordered" evidence="1">
    <location>
        <begin position="157"/>
        <end position="178"/>
    </location>
</feature>
<name>W2RMS5_CYPE1</name>
<feature type="region of interest" description="Disordered" evidence="1">
    <location>
        <begin position="55"/>
        <end position="75"/>
    </location>
</feature>
<feature type="region of interest" description="Disordered" evidence="1">
    <location>
        <begin position="1"/>
        <end position="21"/>
    </location>
</feature>
<dbReference type="RefSeq" id="XP_008719975.1">
    <property type="nucleotide sequence ID" value="XM_008721753.1"/>
</dbReference>
<accession>W2RMS5</accession>
<feature type="region of interest" description="Disordered" evidence="1">
    <location>
        <begin position="89"/>
        <end position="110"/>
    </location>
</feature>
<feature type="compositionally biased region" description="Basic and acidic residues" evidence="1">
    <location>
        <begin position="59"/>
        <end position="70"/>
    </location>
</feature>
<evidence type="ECO:0000256" key="1">
    <source>
        <dbReference type="SAM" id="MobiDB-lite"/>
    </source>
</evidence>
<proteinExistence type="predicted"/>
<dbReference type="HOGENOM" id="CLU_1326330_0_0_1"/>